<dbReference type="EMBL" id="JAWQEG010001322">
    <property type="protein sequence ID" value="KAK3880474.1"/>
    <property type="molecule type" value="Genomic_DNA"/>
</dbReference>
<evidence type="ECO:0000313" key="3">
    <source>
        <dbReference type="Proteomes" id="UP001286313"/>
    </source>
</evidence>
<protein>
    <recommendedName>
        <fullName evidence="4">Coiled-coil domain-containing protein 12</fullName>
    </recommendedName>
</protein>
<comment type="caution">
    <text evidence="2">The sequence shown here is derived from an EMBL/GenBank/DDBJ whole genome shotgun (WGS) entry which is preliminary data.</text>
</comment>
<feature type="compositionally biased region" description="Basic and acidic residues" evidence="1">
    <location>
        <begin position="43"/>
        <end position="56"/>
    </location>
</feature>
<keyword evidence="3" id="KW-1185">Reference proteome</keyword>
<reference evidence="2" key="1">
    <citation type="submission" date="2023-10" db="EMBL/GenBank/DDBJ databases">
        <title>Genome assemblies of two species of porcelain crab, Petrolisthes cinctipes and Petrolisthes manimaculis (Anomura: Porcellanidae).</title>
        <authorList>
            <person name="Angst P."/>
        </authorList>
    </citation>
    <scope>NUCLEOTIDE SEQUENCE</scope>
    <source>
        <strain evidence="2">PB745_01</strain>
        <tissue evidence="2">Gill</tissue>
    </source>
</reference>
<dbReference type="InterPro" id="IPR013169">
    <property type="entry name" value="mRNA_splic_Cwf18-like"/>
</dbReference>
<dbReference type="GO" id="GO:0005684">
    <property type="term" value="C:U2-type spliceosomal complex"/>
    <property type="evidence" value="ECO:0007669"/>
    <property type="project" value="TreeGrafter"/>
</dbReference>
<evidence type="ECO:0000256" key="1">
    <source>
        <dbReference type="SAM" id="MobiDB-lite"/>
    </source>
</evidence>
<feature type="compositionally biased region" description="Basic and acidic residues" evidence="1">
    <location>
        <begin position="1"/>
        <end position="24"/>
    </location>
</feature>
<name>A0AAE1FV86_PETCI</name>
<dbReference type="AlphaFoldDB" id="A0AAE1FV86"/>
<evidence type="ECO:0000313" key="2">
    <source>
        <dbReference type="EMBL" id="KAK3880474.1"/>
    </source>
</evidence>
<dbReference type="GO" id="GO:0071014">
    <property type="term" value="C:post-mRNA release spliceosomal complex"/>
    <property type="evidence" value="ECO:0007669"/>
    <property type="project" value="TreeGrafter"/>
</dbReference>
<gene>
    <name evidence="2" type="ORF">Pcinc_015021</name>
</gene>
<dbReference type="Pfam" id="PF08315">
    <property type="entry name" value="cwf18"/>
    <property type="match status" value="1"/>
</dbReference>
<proteinExistence type="predicted"/>
<feature type="region of interest" description="Disordered" evidence="1">
    <location>
        <begin position="1"/>
        <end position="69"/>
    </location>
</feature>
<sequence>MGLRDEERVGTLENAAQKRKDRLLALKRRRQGKEEEEPEPEGSEEKSTKLEEDDKNLPSSQVLFRNYRPKTDSLADAAIPPEEPADVEALVKPQIEDGEKAKEEVEVEITNLAPKKITFDLKRCIQPQLDKLERHTDKAIAELIRQRLREGRQQDFLIAVNAGARAHQKAGFDSDED</sequence>
<organism evidence="2 3">
    <name type="scientific">Petrolisthes cinctipes</name>
    <name type="common">Flat porcelain crab</name>
    <dbReference type="NCBI Taxonomy" id="88211"/>
    <lineage>
        <taxon>Eukaryota</taxon>
        <taxon>Metazoa</taxon>
        <taxon>Ecdysozoa</taxon>
        <taxon>Arthropoda</taxon>
        <taxon>Crustacea</taxon>
        <taxon>Multicrustacea</taxon>
        <taxon>Malacostraca</taxon>
        <taxon>Eumalacostraca</taxon>
        <taxon>Eucarida</taxon>
        <taxon>Decapoda</taxon>
        <taxon>Pleocyemata</taxon>
        <taxon>Anomura</taxon>
        <taxon>Galatheoidea</taxon>
        <taxon>Porcellanidae</taxon>
        <taxon>Petrolisthes</taxon>
    </lineage>
</organism>
<dbReference type="Proteomes" id="UP001286313">
    <property type="component" value="Unassembled WGS sequence"/>
</dbReference>
<dbReference type="PANTHER" id="PTHR31551">
    <property type="entry name" value="PRE-MRNA-SPLICING FACTOR CWF18"/>
    <property type="match status" value="1"/>
</dbReference>
<evidence type="ECO:0008006" key="4">
    <source>
        <dbReference type="Google" id="ProtNLM"/>
    </source>
</evidence>
<dbReference type="PANTHER" id="PTHR31551:SF1">
    <property type="entry name" value="COILED-COIL DOMAIN-CONTAINING PROTEIN 12"/>
    <property type="match status" value="1"/>
</dbReference>
<accession>A0AAE1FV86</accession>